<keyword evidence="5" id="KW-1185">Reference proteome</keyword>
<dbReference type="Pfam" id="PF13416">
    <property type="entry name" value="SBP_bac_8"/>
    <property type="match status" value="1"/>
</dbReference>
<protein>
    <submittedName>
        <fullName evidence="4">Extracellular solute-binding protein</fullName>
    </submittedName>
</protein>
<evidence type="ECO:0000256" key="1">
    <source>
        <dbReference type="ARBA" id="ARBA00008520"/>
    </source>
</evidence>
<evidence type="ECO:0000313" key="4">
    <source>
        <dbReference type="EMBL" id="WRP16029.1"/>
    </source>
</evidence>
<proteinExistence type="inferred from homology"/>
<dbReference type="RefSeq" id="WP_324715302.1">
    <property type="nucleotide sequence ID" value="NZ_CP141615.1"/>
</dbReference>
<evidence type="ECO:0000256" key="3">
    <source>
        <dbReference type="ARBA" id="ARBA00022729"/>
    </source>
</evidence>
<organism evidence="4 5">
    <name type="scientific">Carboxydichorda subterranea</name>
    <dbReference type="NCBI Taxonomy" id="3109565"/>
    <lineage>
        <taxon>Bacteria</taxon>
        <taxon>Bacillati</taxon>
        <taxon>Bacillota</taxon>
        <taxon>Limnochordia</taxon>
        <taxon>Limnochordales</taxon>
        <taxon>Geochordaceae</taxon>
        <taxon>Carboxydichorda</taxon>
    </lineage>
</organism>
<comment type="similarity">
    <text evidence="1">Belongs to the bacterial solute-binding protein 1 family.</text>
</comment>
<dbReference type="CDD" id="cd14749">
    <property type="entry name" value="PBP2_XBP1_like"/>
    <property type="match status" value="1"/>
</dbReference>
<sequence length="432" mass="47558">MADRHGPIRLVAWAVATAVTMGAIVAAPGVAGASPVTITYWQYEYPSKVKAINELIRQFEAENPGIKVVHQTFPYEAYNQRVAASVPAGRGPDVVNLFYGWLPLYVESGYLQPLPPDAFPPAQIEAEFAPMVQAAKLDGKYWALPTAVRTLALFYNKDMLKQAGFQGAPATWDEFLKAAEALTERSDSRFRRVGFAVAPNGQDHHLVREVLFRQWGTAPYSEDGRKVTYDNPQGAAALGFYTDWVTKYRIGVLNFFPGDSGYRDALMQGLAAMIVDGSFAVGSIKSGARVDWGVAELPTGGPHPLRSNFGSFWANGITRNARGEKLDAAVKFLKFLTSEKAMRYWLEVVGEIPARRALADDPALRKDPVYGPFIASLPYAHATFFVDESGQRQVMLDAINAVILQGVPPAQALAQAAQREQKILDDFWAKRR</sequence>
<dbReference type="Gene3D" id="3.40.190.10">
    <property type="entry name" value="Periplasmic binding protein-like II"/>
    <property type="match status" value="1"/>
</dbReference>
<dbReference type="InterPro" id="IPR006059">
    <property type="entry name" value="SBP"/>
</dbReference>
<reference evidence="4 5" key="1">
    <citation type="journal article" date="2024" name="Front. Microbiol.">
        <title>Novel thermophilic genera Geochorda gen. nov. and Carboxydochorda gen. nov. from the deep terrestrial subsurface reveal the ecophysiological diversity in the class Limnochordia.</title>
        <authorList>
            <person name="Karnachuk O.V."/>
            <person name="Lukina A.P."/>
            <person name="Avakyan M.R."/>
            <person name="Kadnikov V.V."/>
            <person name="Begmatov S."/>
            <person name="Beletsky A.V."/>
            <person name="Vlasova K.G."/>
            <person name="Novikov A.A."/>
            <person name="Shcherbakova V.A."/>
            <person name="Mardanov A.V."/>
            <person name="Ravin N.V."/>
        </authorList>
    </citation>
    <scope>NUCLEOTIDE SEQUENCE [LARGE SCALE GENOMIC DNA]</scope>
    <source>
        <strain evidence="4 5">L945</strain>
    </source>
</reference>
<dbReference type="SUPFAM" id="SSF53850">
    <property type="entry name" value="Periplasmic binding protein-like II"/>
    <property type="match status" value="1"/>
</dbReference>
<dbReference type="PANTHER" id="PTHR30061">
    <property type="entry name" value="MALTOSE-BINDING PERIPLASMIC PROTEIN"/>
    <property type="match status" value="1"/>
</dbReference>
<accession>A0ABZ1BTD3</accession>
<dbReference type="PANTHER" id="PTHR30061:SF50">
    <property type="entry name" value="MALTOSE_MALTODEXTRIN-BINDING PERIPLASMIC PROTEIN"/>
    <property type="match status" value="1"/>
</dbReference>
<evidence type="ECO:0000313" key="5">
    <source>
        <dbReference type="Proteomes" id="UP001332192"/>
    </source>
</evidence>
<gene>
    <name evidence="4" type="ORF">U7230_07880</name>
</gene>
<name>A0ABZ1BTD3_9FIRM</name>
<dbReference type="EMBL" id="CP141615">
    <property type="protein sequence ID" value="WRP16029.1"/>
    <property type="molecule type" value="Genomic_DNA"/>
</dbReference>
<evidence type="ECO:0000256" key="2">
    <source>
        <dbReference type="ARBA" id="ARBA00022448"/>
    </source>
</evidence>
<keyword evidence="2" id="KW-0813">Transport</keyword>
<keyword evidence="3" id="KW-0732">Signal</keyword>
<dbReference type="Proteomes" id="UP001332192">
    <property type="component" value="Chromosome"/>
</dbReference>